<accession>A0AAD6A575</accession>
<name>A0AAD6A575_9TELE</name>
<evidence type="ECO:0000313" key="2">
    <source>
        <dbReference type="Proteomes" id="UP001219934"/>
    </source>
</evidence>
<organism evidence="1 2">
    <name type="scientific">Pogonophryne albipinna</name>
    <dbReference type="NCBI Taxonomy" id="1090488"/>
    <lineage>
        <taxon>Eukaryota</taxon>
        <taxon>Metazoa</taxon>
        <taxon>Chordata</taxon>
        <taxon>Craniata</taxon>
        <taxon>Vertebrata</taxon>
        <taxon>Euteleostomi</taxon>
        <taxon>Actinopterygii</taxon>
        <taxon>Neopterygii</taxon>
        <taxon>Teleostei</taxon>
        <taxon>Neoteleostei</taxon>
        <taxon>Acanthomorphata</taxon>
        <taxon>Eupercaria</taxon>
        <taxon>Perciformes</taxon>
        <taxon>Notothenioidei</taxon>
        <taxon>Pogonophryne</taxon>
    </lineage>
</organism>
<dbReference type="Proteomes" id="UP001219934">
    <property type="component" value="Unassembled WGS sequence"/>
</dbReference>
<evidence type="ECO:0000313" key="1">
    <source>
        <dbReference type="EMBL" id="KAJ4918458.1"/>
    </source>
</evidence>
<protein>
    <submittedName>
        <fullName evidence="1">Uncharacterized protein</fullName>
    </submittedName>
</protein>
<proteinExistence type="predicted"/>
<dbReference type="AlphaFoldDB" id="A0AAD6A575"/>
<gene>
    <name evidence="1" type="ORF">JOQ06_004162</name>
</gene>
<dbReference type="EMBL" id="JAPTMU010000487">
    <property type="protein sequence ID" value="KAJ4918458.1"/>
    <property type="molecule type" value="Genomic_DNA"/>
</dbReference>
<comment type="caution">
    <text evidence="1">The sequence shown here is derived from an EMBL/GenBank/DDBJ whole genome shotgun (WGS) entry which is preliminary data.</text>
</comment>
<sequence>MDEIKLKDRAVSVLDKALGLQAGHAHRLQLQTQAAEQQIAALRDAQRGGAAPTLTPTLTPVLTSLRRNGTLEGFS</sequence>
<keyword evidence="2" id="KW-1185">Reference proteome</keyword>
<reference evidence="1" key="1">
    <citation type="submission" date="2022-11" db="EMBL/GenBank/DDBJ databases">
        <title>Chromosome-level genome of Pogonophryne albipinna.</title>
        <authorList>
            <person name="Jo E."/>
        </authorList>
    </citation>
    <scope>NUCLEOTIDE SEQUENCE</scope>
    <source>
        <strain evidence="1">SGF0006</strain>
        <tissue evidence="1">Muscle</tissue>
    </source>
</reference>